<protein>
    <recommendedName>
        <fullName evidence="3">SMI1/KNR4 family protein</fullName>
    </recommendedName>
</protein>
<evidence type="ECO:0000313" key="2">
    <source>
        <dbReference type="Proteomes" id="UP000619293"/>
    </source>
</evidence>
<dbReference type="Proteomes" id="UP000619293">
    <property type="component" value="Unassembled WGS sequence"/>
</dbReference>
<evidence type="ECO:0000313" key="1">
    <source>
        <dbReference type="EMBL" id="GIF92933.1"/>
    </source>
</evidence>
<comment type="caution">
    <text evidence="1">The sequence shown here is derived from an EMBL/GenBank/DDBJ whole genome shotgun (WGS) entry which is preliminary data.</text>
</comment>
<proteinExistence type="predicted"/>
<evidence type="ECO:0008006" key="3">
    <source>
        <dbReference type="Google" id="ProtNLM"/>
    </source>
</evidence>
<keyword evidence="2" id="KW-1185">Reference proteome</keyword>
<dbReference type="EMBL" id="BONG01000053">
    <property type="protein sequence ID" value="GIF92933.1"/>
    <property type="molecule type" value="Genomic_DNA"/>
</dbReference>
<sequence>MLDGFDALHALCGEEGDRSRGWRFVFALAAACGRPVVDGDGVHADRLQAAERRLGIELPAALREAYRLFGRRRDLTSAQDRLLSPDQLRCDADNVLVFRVEAQHCASWGVPAEAVDRDDPPVLMNTGDRWVPYTDRLSIALVEMVLSEAMFSGDEGCVDNRDLDDAASEAILATFERLPLPDLPFWAGMDGPPVRWFAGPDVLLRDDGGTWLWIHGRTPAAVQAVRNRLPGEWLMVSADEDRD</sequence>
<dbReference type="RefSeq" id="WP_191844121.1">
    <property type="nucleotide sequence ID" value="NZ_BAAALB010000044.1"/>
</dbReference>
<dbReference type="AlphaFoldDB" id="A0A8J3K4U1"/>
<gene>
    <name evidence="1" type="ORF">Cch02nite_63770</name>
</gene>
<reference evidence="1 2" key="1">
    <citation type="submission" date="2021-01" db="EMBL/GenBank/DDBJ databases">
        <title>Whole genome shotgun sequence of Catellatospora chokoriensis NBRC 107358.</title>
        <authorList>
            <person name="Komaki H."/>
            <person name="Tamura T."/>
        </authorList>
    </citation>
    <scope>NUCLEOTIDE SEQUENCE [LARGE SCALE GENOMIC DNA]</scope>
    <source>
        <strain evidence="1 2">NBRC 107358</strain>
    </source>
</reference>
<accession>A0A8J3K4U1</accession>
<name>A0A8J3K4U1_9ACTN</name>
<organism evidence="1 2">
    <name type="scientific">Catellatospora chokoriensis</name>
    <dbReference type="NCBI Taxonomy" id="310353"/>
    <lineage>
        <taxon>Bacteria</taxon>
        <taxon>Bacillati</taxon>
        <taxon>Actinomycetota</taxon>
        <taxon>Actinomycetes</taxon>
        <taxon>Micromonosporales</taxon>
        <taxon>Micromonosporaceae</taxon>
        <taxon>Catellatospora</taxon>
    </lineage>
</organism>